<name>A0A5C3L0L6_COPMA</name>
<dbReference type="GO" id="GO:0006357">
    <property type="term" value="P:regulation of transcription by RNA polymerase II"/>
    <property type="evidence" value="ECO:0007669"/>
    <property type="project" value="TreeGrafter"/>
</dbReference>
<dbReference type="AlphaFoldDB" id="A0A5C3L0L6"/>
<keyword evidence="4" id="KW-0812">Transmembrane</keyword>
<feature type="compositionally biased region" description="Basic and acidic residues" evidence="3">
    <location>
        <begin position="284"/>
        <end position="301"/>
    </location>
</feature>
<dbReference type="Gene3D" id="2.60.40.10">
    <property type="entry name" value="Immunoglobulins"/>
    <property type="match status" value="1"/>
</dbReference>
<dbReference type="SUPFAM" id="SSF81296">
    <property type="entry name" value="E set domains"/>
    <property type="match status" value="1"/>
</dbReference>
<dbReference type="InterPro" id="IPR036770">
    <property type="entry name" value="Ankyrin_rpt-contain_sf"/>
</dbReference>
<feature type="region of interest" description="Disordered" evidence="3">
    <location>
        <begin position="82"/>
        <end position="151"/>
    </location>
</feature>
<feature type="region of interest" description="Disordered" evidence="3">
    <location>
        <begin position="909"/>
        <end position="953"/>
    </location>
</feature>
<sequence>MPSSSPSSVASPLSSSPRTPEAQEYSDPIIHTDVGLSSSWYMSMAAKAAQQSWGSDNSYHHPVYKIEEHQMLQLDELLEQDAYEDSPSPPSHSSSSTHPSPLLQYSENPTHHQTSSQQPDVRPNAMLVSSHSGPISVTKPIPPPAPLPRRYDSSANQRVVYPPKESCHNFPIIFPSIPEAGTKSRVETQIRVTVDLVDPSSSTDPYKYDKIGSWKWLRLPPGTATKKRTRKQGKIDPDAEDVLQLAVSVTCASPPHNRVLSCSSCQVREAKRVAKKLAARVRPAKSESESDGEGGKTGRRYHEDTTNIIQFNCAEIIDFETGSTVLPLRITCYCRHHREKVGFNVHFTMMDHTGRLVGSGMSKPIMITDDHKTTGANSGRTTELVAGFSGLPSPDWTREGLRAQMPAIDTKAPSKRKRDSISSTNGKGRPKPYDSANKTKKFSREGSVSSLPSPTTTYSCLPSAIPTRSPTPSMLHNLATAEAPSAYSQPPVLQSSAMSSETSSPDTLATPLDHNSDVYMPEVHHPSPSPRQLLQAMTSHVQHQSQVQSSLAMPMNIPSMMIPPQAHSMPFLLFDTNQSSQSLQLQVPTIHRLIPNIGPTHGGIEVTVLGANFHPSIQLNCVFGDTAASSTQRWSENTLVCVLPPRAIPGVVVVWFEGFPKMEEHSSSPPSLFTYSDESDRALMELALQVVGLKMTGKIEDAKNVAMRIVGTAGSEKAGHHVDHSGTMQMQQGLMTTSNLRSMLLQPTEPSEIEKKVLDFLSILDTPLDDDVQSRITTPQALSFPSPSGQTLLHLAAFLRFPTLVKSLVDHGIDIDARDRNGYTALHFAALAESSECAKVLIDAGADQEIVNSLGKIPQEIAPKHFFDDIIPTYVSEPESPQSEDEEAEWGDGEDDAREALRSITLRRRASQRALRRSAQTSSRNTPHTSGNVSRTMSPLPIQLVSPPEEPSKADLVQADEKVRLDEKQTASFMEKMIQRTLAQLPAQGFIPQLPMPHLPDLPNVPWGALPHIPIVFPVYVPMMGGWPSFLGGEAPSGESDKLDGQVQDRKIGAAPMRAAQELWEKWVALAVATTARQQQQGSGVEEVPPPVYTAEPSAGETTQKSTVARPSVEQPVVLQQPVTPEGSQVAVEDDNSLTSGQESDPVTYQPIVKHKPKSHKQNDRMLLFFWLPILLLSLFWAVHTGVGFVSPSTKHIASKNVL</sequence>
<feature type="compositionally biased region" description="Polar residues" evidence="3">
    <location>
        <begin position="1100"/>
        <end position="1109"/>
    </location>
</feature>
<accession>A0A5C3L0L6</accession>
<feature type="repeat" description="ANK" evidence="2">
    <location>
        <begin position="788"/>
        <end position="820"/>
    </location>
</feature>
<protein>
    <recommendedName>
        <fullName evidence="5">IPT/TIG domain-containing protein</fullName>
    </recommendedName>
</protein>
<feature type="region of interest" description="Disordered" evidence="3">
    <location>
        <begin position="405"/>
        <end position="465"/>
    </location>
</feature>
<organism evidence="6 7">
    <name type="scientific">Coprinopsis marcescibilis</name>
    <name type="common">Agaric fungus</name>
    <name type="synonym">Psathyrella marcescibilis</name>
    <dbReference type="NCBI Taxonomy" id="230819"/>
    <lineage>
        <taxon>Eukaryota</taxon>
        <taxon>Fungi</taxon>
        <taxon>Dikarya</taxon>
        <taxon>Basidiomycota</taxon>
        <taxon>Agaricomycotina</taxon>
        <taxon>Agaricomycetes</taxon>
        <taxon>Agaricomycetidae</taxon>
        <taxon>Agaricales</taxon>
        <taxon>Agaricineae</taxon>
        <taxon>Psathyrellaceae</taxon>
        <taxon>Coprinopsis</taxon>
    </lineage>
</organism>
<feature type="region of interest" description="Disordered" evidence="3">
    <location>
        <begin position="1"/>
        <end position="30"/>
    </location>
</feature>
<evidence type="ECO:0000256" key="2">
    <source>
        <dbReference type="PROSITE-ProRule" id="PRU00023"/>
    </source>
</evidence>
<dbReference type="PANTHER" id="PTHR23335:SF1">
    <property type="entry name" value="CALMODULIN-BINDING TRANSCRIPTION ACTIVATOR, ISOFORM F"/>
    <property type="match status" value="1"/>
</dbReference>
<feature type="compositionally biased region" description="Polar residues" evidence="3">
    <location>
        <begin position="1137"/>
        <end position="1147"/>
    </location>
</feature>
<proteinExistence type="predicted"/>
<feature type="domain" description="IPT/TIG" evidence="5">
    <location>
        <begin position="587"/>
        <end position="676"/>
    </location>
</feature>
<feature type="compositionally biased region" description="Low complexity" evidence="3">
    <location>
        <begin position="91"/>
        <end position="101"/>
    </location>
</feature>
<dbReference type="OrthoDB" id="71307at2759"/>
<feature type="region of interest" description="Disordered" evidence="3">
    <location>
        <begin position="874"/>
        <end position="895"/>
    </location>
</feature>
<feature type="region of interest" description="Disordered" evidence="3">
    <location>
        <begin position="1078"/>
        <end position="1147"/>
    </location>
</feature>
<keyword evidence="4" id="KW-0472">Membrane</keyword>
<dbReference type="InterPro" id="IPR057962">
    <property type="entry name" value="SPT23_MGA2_DBD"/>
</dbReference>
<gene>
    <name evidence="6" type="ORF">FA15DRAFT_667378</name>
</gene>
<feature type="region of interest" description="Disordered" evidence="3">
    <location>
        <begin position="483"/>
        <end position="514"/>
    </location>
</feature>
<dbReference type="EMBL" id="ML210174">
    <property type="protein sequence ID" value="TFK26494.1"/>
    <property type="molecule type" value="Genomic_DNA"/>
</dbReference>
<keyword evidence="7" id="KW-1185">Reference proteome</keyword>
<dbReference type="SMART" id="SM00248">
    <property type="entry name" value="ANK"/>
    <property type="match status" value="2"/>
</dbReference>
<feature type="compositionally biased region" description="Polar residues" evidence="3">
    <location>
        <begin position="446"/>
        <end position="465"/>
    </location>
</feature>
<feature type="repeat" description="ANK" evidence="2">
    <location>
        <begin position="821"/>
        <end position="853"/>
    </location>
</feature>
<feature type="compositionally biased region" description="Polar residues" evidence="3">
    <location>
        <begin position="925"/>
        <end position="937"/>
    </location>
</feature>
<dbReference type="InterPro" id="IPR002110">
    <property type="entry name" value="Ankyrin_rpt"/>
</dbReference>
<feature type="transmembrane region" description="Helical" evidence="4">
    <location>
        <begin position="1166"/>
        <end position="1190"/>
    </location>
</feature>
<evidence type="ECO:0000313" key="6">
    <source>
        <dbReference type="EMBL" id="TFK26494.1"/>
    </source>
</evidence>
<dbReference type="STRING" id="230819.A0A5C3L0L6"/>
<keyword evidence="1 2" id="KW-0040">ANK repeat</keyword>
<evidence type="ECO:0000256" key="3">
    <source>
        <dbReference type="SAM" id="MobiDB-lite"/>
    </source>
</evidence>
<dbReference type="GO" id="GO:0003712">
    <property type="term" value="F:transcription coregulator activity"/>
    <property type="evidence" value="ECO:0007669"/>
    <property type="project" value="TreeGrafter"/>
</dbReference>
<dbReference type="GO" id="GO:0003690">
    <property type="term" value="F:double-stranded DNA binding"/>
    <property type="evidence" value="ECO:0007669"/>
    <property type="project" value="TreeGrafter"/>
</dbReference>
<dbReference type="InterPro" id="IPR002909">
    <property type="entry name" value="IPT_dom"/>
</dbReference>
<evidence type="ECO:0000313" key="7">
    <source>
        <dbReference type="Proteomes" id="UP000307440"/>
    </source>
</evidence>
<evidence type="ECO:0000256" key="4">
    <source>
        <dbReference type="SAM" id="Phobius"/>
    </source>
</evidence>
<dbReference type="GO" id="GO:0005634">
    <property type="term" value="C:nucleus"/>
    <property type="evidence" value="ECO:0007669"/>
    <property type="project" value="TreeGrafter"/>
</dbReference>
<feature type="compositionally biased region" description="Polar residues" evidence="3">
    <location>
        <begin position="103"/>
        <end position="119"/>
    </location>
</feature>
<feature type="compositionally biased region" description="Acidic residues" evidence="3">
    <location>
        <begin position="882"/>
        <end position="895"/>
    </location>
</feature>
<dbReference type="Pfam" id="PF01833">
    <property type="entry name" value="TIG"/>
    <property type="match status" value="1"/>
</dbReference>
<evidence type="ECO:0000259" key="5">
    <source>
        <dbReference type="SMART" id="SM00429"/>
    </source>
</evidence>
<dbReference type="Proteomes" id="UP000307440">
    <property type="component" value="Unassembled WGS sequence"/>
</dbReference>
<keyword evidence="4" id="KW-1133">Transmembrane helix</keyword>
<feature type="compositionally biased region" description="Polar residues" evidence="3">
    <location>
        <begin position="486"/>
        <end position="507"/>
    </location>
</feature>
<dbReference type="InterPro" id="IPR014756">
    <property type="entry name" value="Ig_E-set"/>
</dbReference>
<reference evidence="6 7" key="1">
    <citation type="journal article" date="2019" name="Nat. Ecol. Evol.">
        <title>Megaphylogeny resolves global patterns of mushroom evolution.</title>
        <authorList>
            <person name="Varga T."/>
            <person name="Krizsan K."/>
            <person name="Foldi C."/>
            <person name="Dima B."/>
            <person name="Sanchez-Garcia M."/>
            <person name="Sanchez-Ramirez S."/>
            <person name="Szollosi G.J."/>
            <person name="Szarkandi J.G."/>
            <person name="Papp V."/>
            <person name="Albert L."/>
            <person name="Andreopoulos W."/>
            <person name="Angelini C."/>
            <person name="Antonin V."/>
            <person name="Barry K.W."/>
            <person name="Bougher N.L."/>
            <person name="Buchanan P."/>
            <person name="Buyck B."/>
            <person name="Bense V."/>
            <person name="Catcheside P."/>
            <person name="Chovatia M."/>
            <person name="Cooper J."/>
            <person name="Damon W."/>
            <person name="Desjardin D."/>
            <person name="Finy P."/>
            <person name="Geml J."/>
            <person name="Haridas S."/>
            <person name="Hughes K."/>
            <person name="Justo A."/>
            <person name="Karasinski D."/>
            <person name="Kautmanova I."/>
            <person name="Kiss B."/>
            <person name="Kocsube S."/>
            <person name="Kotiranta H."/>
            <person name="LaButti K.M."/>
            <person name="Lechner B.E."/>
            <person name="Liimatainen K."/>
            <person name="Lipzen A."/>
            <person name="Lukacs Z."/>
            <person name="Mihaltcheva S."/>
            <person name="Morgado L.N."/>
            <person name="Niskanen T."/>
            <person name="Noordeloos M.E."/>
            <person name="Ohm R.A."/>
            <person name="Ortiz-Santana B."/>
            <person name="Ovrebo C."/>
            <person name="Racz N."/>
            <person name="Riley R."/>
            <person name="Savchenko A."/>
            <person name="Shiryaev A."/>
            <person name="Soop K."/>
            <person name="Spirin V."/>
            <person name="Szebenyi C."/>
            <person name="Tomsovsky M."/>
            <person name="Tulloss R.E."/>
            <person name="Uehling J."/>
            <person name="Grigoriev I.V."/>
            <person name="Vagvolgyi C."/>
            <person name="Papp T."/>
            <person name="Martin F.M."/>
            <person name="Miettinen O."/>
            <person name="Hibbett D.S."/>
            <person name="Nagy L.G."/>
        </authorList>
    </citation>
    <scope>NUCLEOTIDE SEQUENCE [LARGE SCALE GENOMIC DNA]</scope>
    <source>
        <strain evidence="6 7">CBS 121175</strain>
    </source>
</reference>
<dbReference type="Gene3D" id="1.25.40.20">
    <property type="entry name" value="Ankyrin repeat-containing domain"/>
    <property type="match status" value="1"/>
</dbReference>
<feature type="compositionally biased region" description="Low complexity" evidence="3">
    <location>
        <begin position="1"/>
        <end position="17"/>
    </location>
</feature>
<dbReference type="Pfam" id="PF12796">
    <property type="entry name" value="Ank_2"/>
    <property type="match status" value="1"/>
</dbReference>
<dbReference type="PROSITE" id="PS50088">
    <property type="entry name" value="ANK_REPEAT"/>
    <property type="match status" value="2"/>
</dbReference>
<dbReference type="SUPFAM" id="SSF48403">
    <property type="entry name" value="Ankyrin repeat"/>
    <property type="match status" value="1"/>
</dbReference>
<feature type="region of interest" description="Disordered" evidence="3">
    <location>
        <begin position="278"/>
        <end position="301"/>
    </location>
</feature>
<dbReference type="Pfam" id="PF25603">
    <property type="entry name" value="SPT23_MGA2_DBD"/>
    <property type="match status" value="1"/>
</dbReference>
<evidence type="ECO:0000256" key="1">
    <source>
        <dbReference type="ARBA" id="ARBA00023043"/>
    </source>
</evidence>
<dbReference type="PANTHER" id="PTHR23335">
    <property type="entry name" value="CALMODULIN-BINDING TRANSCRIPTION ACTIVATOR CAMTA"/>
    <property type="match status" value="1"/>
</dbReference>
<dbReference type="CDD" id="cd00102">
    <property type="entry name" value="IPT"/>
    <property type="match status" value="1"/>
</dbReference>
<dbReference type="SMART" id="SM00429">
    <property type="entry name" value="IPT"/>
    <property type="match status" value="1"/>
</dbReference>
<dbReference type="InterPro" id="IPR013783">
    <property type="entry name" value="Ig-like_fold"/>
</dbReference>
<dbReference type="PROSITE" id="PS50297">
    <property type="entry name" value="ANK_REP_REGION"/>
    <property type="match status" value="2"/>
</dbReference>